<dbReference type="OrthoDB" id="334367at2"/>
<accession>A0A518D7F2</accession>
<protein>
    <recommendedName>
        <fullName evidence="1">DUF5615 domain-containing protein</fullName>
    </recommendedName>
</protein>
<keyword evidence="3" id="KW-1185">Reference proteome</keyword>
<dbReference type="Proteomes" id="UP000317429">
    <property type="component" value="Chromosome"/>
</dbReference>
<evidence type="ECO:0000313" key="3">
    <source>
        <dbReference type="Proteomes" id="UP000317429"/>
    </source>
</evidence>
<reference evidence="2 3" key="1">
    <citation type="submission" date="2019-02" db="EMBL/GenBank/DDBJ databases">
        <title>Deep-cultivation of Planctomycetes and their phenomic and genomic characterization uncovers novel biology.</title>
        <authorList>
            <person name="Wiegand S."/>
            <person name="Jogler M."/>
            <person name="Boedeker C."/>
            <person name="Pinto D."/>
            <person name="Vollmers J."/>
            <person name="Rivas-Marin E."/>
            <person name="Kohn T."/>
            <person name="Peeters S.H."/>
            <person name="Heuer A."/>
            <person name="Rast P."/>
            <person name="Oberbeckmann S."/>
            <person name="Bunk B."/>
            <person name="Jeske O."/>
            <person name="Meyerdierks A."/>
            <person name="Storesund J.E."/>
            <person name="Kallscheuer N."/>
            <person name="Luecker S."/>
            <person name="Lage O.M."/>
            <person name="Pohl T."/>
            <person name="Merkel B.J."/>
            <person name="Hornburger P."/>
            <person name="Mueller R.-W."/>
            <person name="Bruemmer F."/>
            <person name="Labrenz M."/>
            <person name="Spormann A.M."/>
            <person name="Op den Camp H."/>
            <person name="Overmann J."/>
            <person name="Amann R."/>
            <person name="Jetten M.S.M."/>
            <person name="Mascher T."/>
            <person name="Medema M.H."/>
            <person name="Devos D.P."/>
            <person name="Kaster A.-K."/>
            <person name="Ovreas L."/>
            <person name="Rohde M."/>
            <person name="Galperin M.Y."/>
            <person name="Jogler C."/>
        </authorList>
    </citation>
    <scope>NUCLEOTIDE SEQUENCE [LARGE SCALE GENOMIC DNA]</scope>
    <source>
        <strain evidence="2 3">Pla175</strain>
    </source>
</reference>
<dbReference type="Pfam" id="PF18480">
    <property type="entry name" value="DUF5615"/>
    <property type="match status" value="1"/>
</dbReference>
<evidence type="ECO:0000313" key="2">
    <source>
        <dbReference type="EMBL" id="QDU87410.1"/>
    </source>
</evidence>
<name>A0A518D7F2_9BACT</name>
<dbReference type="RefSeq" id="WP_145281374.1">
    <property type="nucleotide sequence ID" value="NZ_CP036291.1"/>
</dbReference>
<sequence length="125" mass="13370">MRLLVDNALSPLVALSLTEAGHDAVHVRDLGMSAAADEAIFDLAASEERIVVSADTDFGTLLALRRESKPSVVLLRGATPRRPLEQAELLLANLPAVEDDLAKGAVVVIQPGRVRVRRLPISSDE</sequence>
<organism evidence="2 3">
    <name type="scientific">Pirellulimonas nuda</name>
    <dbReference type="NCBI Taxonomy" id="2528009"/>
    <lineage>
        <taxon>Bacteria</taxon>
        <taxon>Pseudomonadati</taxon>
        <taxon>Planctomycetota</taxon>
        <taxon>Planctomycetia</taxon>
        <taxon>Pirellulales</taxon>
        <taxon>Lacipirellulaceae</taxon>
        <taxon>Pirellulimonas</taxon>
    </lineage>
</organism>
<dbReference type="KEGG" id="pnd:Pla175_07700"/>
<feature type="domain" description="DUF5615" evidence="1">
    <location>
        <begin position="1"/>
        <end position="110"/>
    </location>
</feature>
<proteinExistence type="predicted"/>
<gene>
    <name evidence="2" type="ORF">Pla175_07700</name>
</gene>
<dbReference type="EMBL" id="CP036291">
    <property type="protein sequence ID" value="QDU87410.1"/>
    <property type="molecule type" value="Genomic_DNA"/>
</dbReference>
<evidence type="ECO:0000259" key="1">
    <source>
        <dbReference type="Pfam" id="PF18480"/>
    </source>
</evidence>
<dbReference type="AlphaFoldDB" id="A0A518D7F2"/>
<dbReference type="InterPro" id="IPR041049">
    <property type="entry name" value="DUF5615"/>
</dbReference>